<feature type="transmembrane region" description="Helical" evidence="7">
    <location>
        <begin position="144"/>
        <end position="169"/>
    </location>
</feature>
<proteinExistence type="inferred from homology"/>
<dbReference type="PANTHER" id="PTHR21716:SF4">
    <property type="entry name" value="TRANSMEMBRANE PROTEIN 245"/>
    <property type="match status" value="1"/>
</dbReference>
<comment type="similarity">
    <text evidence="2">Belongs to the autoinducer-2 exporter (AI-2E) (TC 2.A.86) family.</text>
</comment>
<dbReference type="Proteomes" id="UP001500420">
    <property type="component" value="Unassembled WGS sequence"/>
</dbReference>
<dbReference type="EMBL" id="BAAADV010000001">
    <property type="protein sequence ID" value="GAA0665015.1"/>
    <property type="molecule type" value="Genomic_DNA"/>
</dbReference>
<evidence type="ECO:0000313" key="8">
    <source>
        <dbReference type="EMBL" id="GAA0665015.1"/>
    </source>
</evidence>
<keyword evidence="9" id="KW-1185">Reference proteome</keyword>
<evidence type="ECO:0000256" key="1">
    <source>
        <dbReference type="ARBA" id="ARBA00004141"/>
    </source>
</evidence>
<organism evidence="8 9">
    <name type="scientific">Natronoarchaeum mannanilyticum</name>
    <dbReference type="NCBI Taxonomy" id="926360"/>
    <lineage>
        <taxon>Archaea</taxon>
        <taxon>Methanobacteriati</taxon>
        <taxon>Methanobacteriota</taxon>
        <taxon>Stenosarchaea group</taxon>
        <taxon>Halobacteria</taxon>
        <taxon>Halobacteriales</taxon>
        <taxon>Natronoarchaeaceae</taxon>
    </lineage>
</organism>
<dbReference type="GO" id="GO:0016020">
    <property type="term" value="C:membrane"/>
    <property type="evidence" value="ECO:0007669"/>
    <property type="project" value="UniProtKB-SubCell"/>
</dbReference>
<sequence>MSATPEPPDWIVEQPGLTAFALLSSLLALLVLLPYLQFVLFGVVLAYILLPVQRRLERYVRPTFAAIAVVIATLLVVLLPLVYVLGIAVEQSIELVDAIRRGGFDVTTIEATIESLGYAVDLGELYESNQGRIASALRQVTMGALGLVGSLPGLFIGLTVTLFVLFALLRDGEGLVAWVQWVLPIDDEILDELRAGLDQLMWASVVGNVAVAAIQAVMLGVGLAIAGVPAVVFLTVATFVLTLLPLVGAFGVWIPAAAYLVAIGQTTGGALLAIYGLVVSLSDSYLRPALIGRTSAFNSASVVVGIFGGLVVFGAVGLFIGPVVLGGAKLALDCFARGHTGHAPPDVDGERSNAGAIAERGDADGVPGRSDADAQSADTGGETETVGEDETPPEDETATEPDDETAEDAANGERRGDDRSS</sequence>
<gene>
    <name evidence="8" type="ORF">GCM10009020_07490</name>
</gene>
<feature type="transmembrane region" description="Helical" evidence="7">
    <location>
        <begin position="260"/>
        <end position="282"/>
    </location>
</feature>
<dbReference type="Pfam" id="PF01594">
    <property type="entry name" value="AI-2E_transport"/>
    <property type="match status" value="1"/>
</dbReference>
<reference evidence="8 9" key="1">
    <citation type="journal article" date="2019" name="Int. J. Syst. Evol. Microbiol.">
        <title>The Global Catalogue of Microorganisms (GCM) 10K type strain sequencing project: providing services to taxonomists for standard genome sequencing and annotation.</title>
        <authorList>
            <consortium name="The Broad Institute Genomics Platform"/>
            <consortium name="The Broad Institute Genome Sequencing Center for Infectious Disease"/>
            <person name="Wu L."/>
            <person name="Ma J."/>
        </authorList>
    </citation>
    <scope>NUCLEOTIDE SEQUENCE [LARGE SCALE GENOMIC DNA]</scope>
    <source>
        <strain evidence="8 9">JCM 16328</strain>
    </source>
</reference>
<evidence type="ECO:0000256" key="3">
    <source>
        <dbReference type="ARBA" id="ARBA00022692"/>
    </source>
</evidence>
<accession>A0AAV3T6Q1</accession>
<evidence type="ECO:0000256" key="7">
    <source>
        <dbReference type="SAM" id="Phobius"/>
    </source>
</evidence>
<comment type="subcellular location">
    <subcellularLocation>
        <location evidence="1">Membrane</location>
        <topology evidence="1">Multi-pass membrane protein</topology>
    </subcellularLocation>
</comment>
<evidence type="ECO:0000256" key="6">
    <source>
        <dbReference type="SAM" id="MobiDB-lite"/>
    </source>
</evidence>
<name>A0AAV3T6Q1_9EURY</name>
<keyword evidence="4 7" id="KW-1133">Transmembrane helix</keyword>
<evidence type="ECO:0000256" key="5">
    <source>
        <dbReference type="ARBA" id="ARBA00023136"/>
    </source>
</evidence>
<evidence type="ECO:0000256" key="2">
    <source>
        <dbReference type="ARBA" id="ARBA00009773"/>
    </source>
</evidence>
<feature type="transmembrane region" description="Helical" evidence="7">
    <location>
        <begin position="200"/>
        <end position="225"/>
    </location>
</feature>
<feature type="compositionally biased region" description="Acidic residues" evidence="6">
    <location>
        <begin position="385"/>
        <end position="407"/>
    </location>
</feature>
<keyword evidence="3 7" id="KW-0812">Transmembrane</keyword>
<evidence type="ECO:0000256" key="4">
    <source>
        <dbReference type="ARBA" id="ARBA00022989"/>
    </source>
</evidence>
<feature type="compositionally biased region" description="Basic and acidic residues" evidence="6">
    <location>
        <begin position="411"/>
        <end position="421"/>
    </location>
</feature>
<dbReference type="PANTHER" id="PTHR21716">
    <property type="entry name" value="TRANSMEMBRANE PROTEIN"/>
    <property type="match status" value="1"/>
</dbReference>
<keyword evidence="5 7" id="KW-0472">Membrane</keyword>
<feature type="region of interest" description="Disordered" evidence="6">
    <location>
        <begin position="359"/>
        <end position="421"/>
    </location>
</feature>
<feature type="transmembrane region" description="Helical" evidence="7">
    <location>
        <begin position="302"/>
        <end position="325"/>
    </location>
</feature>
<dbReference type="AlphaFoldDB" id="A0AAV3T6Q1"/>
<dbReference type="RefSeq" id="WP_343772532.1">
    <property type="nucleotide sequence ID" value="NZ_BAAADV010000001.1"/>
</dbReference>
<feature type="transmembrane region" description="Helical" evidence="7">
    <location>
        <begin position="62"/>
        <end position="85"/>
    </location>
</feature>
<feature type="transmembrane region" description="Helical" evidence="7">
    <location>
        <begin position="20"/>
        <end position="50"/>
    </location>
</feature>
<dbReference type="InterPro" id="IPR002549">
    <property type="entry name" value="AI-2E-like"/>
</dbReference>
<comment type="caution">
    <text evidence="8">The sequence shown here is derived from an EMBL/GenBank/DDBJ whole genome shotgun (WGS) entry which is preliminary data.</text>
</comment>
<protein>
    <submittedName>
        <fullName evidence="8">AI-2E family transporter</fullName>
    </submittedName>
</protein>
<evidence type="ECO:0000313" key="9">
    <source>
        <dbReference type="Proteomes" id="UP001500420"/>
    </source>
</evidence>
<feature type="transmembrane region" description="Helical" evidence="7">
    <location>
        <begin position="231"/>
        <end position="253"/>
    </location>
</feature>